<dbReference type="OMA" id="VPKPWIN"/>
<reference evidence="2" key="1">
    <citation type="journal article" date="2013" name="Genome Announc.">
        <title>Draft genome sequence of the grapevine dieback fungus Eutypa lata UCR-EL1.</title>
        <authorList>
            <person name="Blanco-Ulate B."/>
            <person name="Rolshausen P.E."/>
            <person name="Cantu D."/>
        </authorList>
    </citation>
    <scope>NUCLEOTIDE SEQUENCE [LARGE SCALE GENOMIC DNA]</scope>
    <source>
        <strain evidence="2">UCR-EL1</strain>
    </source>
</reference>
<dbReference type="KEGG" id="ela:UCREL1_5387"/>
<dbReference type="HOGENOM" id="CLU_034860_1_0_1"/>
<dbReference type="OrthoDB" id="2014201at2759"/>
<organism evidence="1 2">
    <name type="scientific">Eutypa lata (strain UCR-EL1)</name>
    <name type="common">Grapevine dieback disease fungus</name>
    <name type="synonym">Eutypa armeniacae</name>
    <dbReference type="NCBI Taxonomy" id="1287681"/>
    <lineage>
        <taxon>Eukaryota</taxon>
        <taxon>Fungi</taxon>
        <taxon>Dikarya</taxon>
        <taxon>Ascomycota</taxon>
        <taxon>Pezizomycotina</taxon>
        <taxon>Sordariomycetes</taxon>
        <taxon>Xylariomycetidae</taxon>
        <taxon>Xylariales</taxon>
        <taxon>Diatrypaceae</taxon>
        <taxon>Eutypa</taxon>
    </lineage>
</organism>
<dbReference type="SUPFAM" id="SSF53448">
    <property type="entry name" value="Nucleotide-diphospho-sugar transferases"/>
    <property type="match status" value="1"/>
</dbReference>
<evidence type="ECO:0000313" key="1">
    <source>
        <dbReference type="EMBL" id="EMR67622.1"/>
    </source>
</evidence>
<dbReference type="InterPro" id="IPR050587">
    <property type="entry name" value="GNT1/Glycosyltrans_8"/>
</dbReference>
<name>M7STQ9_EUTLA</name>
<keyword evidence="1" id="KW-0808">Transferase</keyword>
<protein>
    <submittedName>
        <fullName evidence="1">Putative glucose n-acetyltransferase protein</fullName>
    </submittedName>
</protein>
<dbReference type="GO" id="GO:0016740">
    <property type="term" value="F:transferase activity"/>
    <property type="evidence" value="ECO:0007669"/>
    <property type="project" value="UniProtKB-KW"/>
</dbReference>
<accession>M7STQ9</accession>
<keyword evidence="2" id="KW-1185">Reference proteome</keyword>
<evidence type="ECO:0000313" key="2">
    <source>
        <dbReference type="Proteomes" id="UP000012174"/>
    </source>
</evidence>
<gene>
    <name evidence="1" type="ORF">UCREL1_5387</name>
</gene>
<dbReference type="eggNOG" id="KOG1950">
    <property type="taxonomic scope" value="Eukaryota"/>
</dbReference>
<dbReference type="Gene3D" id="3.90.550.10">
    <property type="entry name" value="Spore Coat Polysaccharide Biosynthesis Protein SpsA, Chain A"/>
    <property type="match status" value="1"/>
</dbReference>
<dbReference type="Proteomes" id="UP000012174">
    <property type="component" value="Unassembled WGS sequence"/>
</dbReference>
<proteinExistence type="predicted"/>
<sequence>MAPLLGNSWSSFWASLTGYAPLQNGETGGSNTAASSHTAPDTLRPTLGQILMSKRVRYTASAVVAGALFFFAFRNYDRLPTLDSLRQTTAGGATTPYCPTPEIPATVDGSVDWSRFAYTQYVTNIAYLCNSVMIFETLHRLGSRADRVMMYPEDMMDPAETKPESEEAKLLVKSRDQYKVKLVPVAVQRRSGGDATWAESFTKLLAFNQTQYQRVLNVDSDSTILQTMDELFLMPPCPVAMPRAYWLFPEKKILSSQLMLVQPSEVEFDRVMQTVESSSRNDYDMEIVNELYIDQAMLLPHRPYDLLTGEFRGDSHENYLGTDREAWDPVAIFNEAKFLHFSDWPVPKPWIQSDALREKHQPSCAKREDGSEDCSARDLWNGFYEDFTERRKNVCNTKKVRR</sequence>
<dbReference type="PANTHER" id="PTHR11183">
    <property type="entry name" value="GLYCOGENIN SUBFAMILY MEMBER"/>
    <property type="match status" value="1"/>
</dbReference>
<dbReference type="AlphaFoldDB" id="M7STQ9"/>
<dbReference type="STRING" id="1287681.M7STQ9"/>
<dbReference type="EMBL" id="KB706403">
    <property type="protein sequence ID" value="EMR67622.1"/>
    <property type="molecule type" value="Genomic_DNA"/>
</dbReference>
<dbReference type="InterPro" id="IPR029044">
    <property type="entry name" value="Nucleotide-diphossugar_trans"/>
</dbReference>